<reference evidence="2 3" key="1">
    <citation type="submission" date="2023-02" db="EMBL/GenBank/DDBJ databases">
        <title>Genome sequence of Sphingomonas naphthae.</title>
        <authorList>
            <person name="Kim S."/>
            <person name="Heo J."/>
            <person name="Kwon S.-W."/>
        </authorList>
    </citation>
    <scope>NUCLEOTIDE SEQUENCE [LARGE SCALE GENOMIC DNA]</scope>
    <source>
        <strain evidence="2 3">KACC 18716</strain>
    </source>
</reference>
<protein>
    <submittedName>
        <fullName evidence="2">DUF885 family protein</fullName>
    </submittedName>
</protein>
<dbReference type="InterPro" id="IPR010281">
    <property type="entry name" value="DUF885"/>
</dbReference>
<name>A0ABY7TSS1_9SPHN</name>
<dbReference type="PROSITE" id="PS51318">
    <property type="entry name" value="TAT"/>
    <property type="match status" value="1"/>
</dbReference>
<keyword evidence="3" id="KW-1185">Reference proteome</keyword>
<dbReference type="PANTHER" id="PTHR33361:SF2">
    <property type="entry name" value="DUF885 DOMAIN-CONTAINING PROTEIN"/>
    <property type="match status" value="1"/>
</dbReference>
<evidence type="ECO:0000256" key="1">
    <source>
        <dbReference type="SAM" id="SignalP"/>
    </source>
</evidence>
<evidence type="ECO:0000313" key="3">
    <source>
        <dbReference type="Proteomes" id="UP001220395"/>
    </source>
</evidence>
<keyword evidence="1" id="KW-0732">Signal</keyword>
<dbReference type="Pfam" id="PF05960">
    <property type="entry name" value="DUF885"/>
    <property type="match status" value="1"/>
</dbReference>
<dbReference type="EMBL" id="CP117411">
    <property type="protein sequence ID" value="WCT74919.1"/>
    <property type="molecule type" value="Genomic_DNA"/>
</dbReference>
<accession>A0ABY7TSS1</accession>
<evidence type="ECO:0000313" key="2">
    <source>
        <dbReference type="EMBL" id="WCT74919.1"/>
    </source>
</evidence>
<dbReference type="PANTHER" id="PTHR33361">
    <property type="entry name" value="GLR0591 PROTEIN"/>
    <property type="match status" value="1"/>
</dbReference>
<dbReference type="Proteomes" id="UP001220395">
    <property type="component" value="Chromosome"/>
</dbReference>
<proteinExistence type="predicted"/>
<dbReference type="RefSeq" id="WP_273690353.1">
    <property type="nucleotide sequence ID" value="NZ_CP117411.1"/>
</dbReference>
<sequence length="609" mass="65401">MDRRQFIGSGAAAASLAILPAGIARAATVARAPAGPGDVGLKAAFDAIFDAQMDRSPEFATSLGLDKGANAARKRRLGDRSRVGLETELTATRKSIATLEAIDPRTLGEAAKLDREVVLYGLRQRTVGPAQFGVGSPIRPFTITQQGGSYFSVPDFLNSTHTVASADDAEAYLARLDAFAVALDQDSAVQAEEAGKGLLAPSFSLDLALQQMAKLRAAAPAYAGLVTSLTGRATKAGLTGDYGPRASKIVADKVYPALDRQIALVKKLREKATADAGLWRVPRGDEMYAAALRASTTTDVTPDEVHKMGLAQVAEISAGLDAILKSQGMTQGSIGERLTKLNASPAQLYPDTPAGRTELIARLNADVRAMQAKLPAMFLNPPTAPLEIRAVPVEIQDGASNGYYHTASLDGTRPAIYFINLKDVGDWPKYGLPALTYHEGLPGHHLQISIALGTDAPMLRKTSFFGAYIEGWALYAEQLADELGAYGPDPLDRAGYLQSFLFRAARLVVDSGIHAKKWTREQATDYLVTTTGFARPRAQREVERYCTMPGQATSYKVGHMSWVKARARAKAIAGPRFDLKKFHEVLREGALPLTILEQLVEQRAKGWVV</sequence>
<gene>
    <name evidence="2" type="ORF">PQ455_06790</name>
</gene>
<organism evidence="2 3">
    <name type="scientific">Sphingomonas naphthae</name>
    <dbReference type="NCBI Taxonomy" id="1813468"/>
    <lineage>
        <taxon>Bacteria</taxon>
        <taxon>Pseudomonadati</taxon>
        <taxon>Pseudomonadota</taxon>
        <taxon>Alphaproteobacteria</taxon>
        <taxon>Sphingomonadales</taxon>
        <taxon>Sphingomonadaceae</taxon>
        <taxon>Sphingomonas</taxon>
    </lineage>
</organism>
<feature type="signal peptide" evidence="1">
    <location>
        <begin position="1"/>
        <end position="26"/>
    </location>
</feature>
<feature type="chain" id="PRO_5045740632" evidence="1">
    <location>
        <begin position="27"/>
        <end position="609"/>
    </location>
</feature>
<dbReference type="InterPro" id="IPR006311">
    <property type="entry name" value="TAT_signal"/>
</dbReference>